<dbReference type="EMBL" id="JAWJWF010000005">
    <property type="protein sequence ID" value="KAK6632307.1"/>
    <property type="molecule type" value="Genomic_DNA"/>
</dbReference>
<dbReference type="InterPro" id="IPR011993">
    <property type="entry name" value="PH-like_dom_sf"/>
</dbReference>
<dbReference type="InterPro" id="IPR001849">
    <property type="entry name" value="PH_domain"/>
</dbReference>
<protein>
    <submittedName>
        <fullName evidence="3">Pleckstrin y-like domain B member 2</fullName>
    </submittedName>
</protein>
<dbReference type="Gene3D" id="2.30.29.30">
    <property type="entry name" value="Pleckstrin-homology domain (PH domain)/Phosphotyrosine-binding domain (PTB)"/>
    <property type="match status" value="1"/>
</dbReference>
<accession>A0ABR1B0F1</accession>
<evidence type="ECO:0000256" key="1">
    <source>
        <dbReference type="SAM" id="MobiDB-lite"/>
    </source>
</evidence>
<dbReference type="PANTHER" id="PTHR12156:SF5">
    <property type="entry name" value="FI18040P1"/>
    <property type="match status" value="1"/>
</dbReference>
<evidence type="ECO:0000313" key="3">
    <source>
        <dbReference type="EMBL" id="KAK6632307.1"/>
    </source>
</evidence>
<comment type="caution">
    <text evidence="3">The sequence shown here is derived from an EMBL/GenBank/DDBJ whole genome shotgun (WGS) entry which is preliminary data.</text>
</comment>
<evidence type="ECO:0000259" key="2">
    <source>
        <dbReference type="PROSITE" id="PS50003"/>
    </source>
</evidence>
<dbReference type="PROSITE" id="PS50003">
    <property type="entry name" value="PH_DOMAIN"/>
    <property type="match status" value="1"/>
</dbReference>
<feature type="domain" description="PH" evidence="2">
    <location>
        <begin position="86"/>
        <end position="188"/>
    </location>
</feature>
<dbReference type="SMART" id="SM00233">
    <property type="entry name" value="PH"/>
    <property type="match status" value="1"/>
</dbReference>
<dbReference type="PANTHER" id="PTHR12156">
    <property type="entry name" value="PLECKSTRIN HOMOLOGY-LIKE DOMAIN, FAMILY B, MEMBER 3"/>
    <property type="match status" value="1"/>
</dbReference>
<sequence length="197" mass="23050">MDSMNSVRKESDSGDFRISRPISDYSGSEFEQQLNVKKRDVKPMRHMQQRPLTRYLPIKSESLNLRQHIESAGHQVDLCPHISIDATSCRGILHKLGGKFHHWNKRWFVFDRTKRTLMYFADKSEKKQRGGTYFQAIEEVYVDHLNSVKSPNPHVTFVIKTHERTYYLMAPTAEAMRIWVDVIFTGAEGYQEFEHGS</sequence>
<name>A0ABR1B0F1_POLSC</name>
<proteinExistence type="predicted"/>
<reference evidence="3 4" key="1">
    <citation type="submission" date="2023-09" db="EMBL/GenBank/DDBJ databases">
        <title>Genomes of two closely related lineages of the louse Polyplax serrata with different host specificities.</title>
        <authorList>
            <person name="Martinu J."/>
            <person name="Tarabai H."/>
            <person name="Stefka J."/>
            <person name="Hypsa V."/>
        </authorList>
    </citation>
    <scope>NUCLEOTIDE SEQUENCE [LARGE SCALE GENOMIC DNA]</scope>
    <source>
        <strain evidence="3">98ZLc_SE</strain>
    </source>
</reference>
<feature type="region of interest" description="Disordered" evidence="1">
    <location>
        <begin position="1"/>
        <end position="24"/>
    </location>
</feature>
<dbReference type="SUPFAM" id="SSF50729">
    <property type="entry name" value="PH domain-like"/>
    <property type="match status" value="1"/>
</dbReference>
<keyword evidence="4" id="KW-1185">Reference proteome</keyword>
<dbReference type="Pfam" id="PF00169">
    <property type="entry name" value="PH"/>
    <property type="match status" value="1"/>
</dbReference>
<dbReference type="Proteomes" id="UP001359485">
    <property type="component" value="Unassembled WGS sequence"/>
</dbReference>
<gene>
    <name evidence="3" type="primary">PHLDB2</name>
    <name evidence="3" type="ORF">RUM44_007348</name>
</gene>
<feature type="compositionally biased region" description="Basic and acidic residues" evidence="1">
    <location>
        <begin position="7"/>
        <end position="18"/>
    </location>
</feature>
<evidence type="ECO:0000313" key="4">
    <source>
        <dbReference type="Proteomes" id="UP001359485"/>
    </source>
</evidence>
<organism evidence="3 4">
    <name type="scientific">Polyplax serrata</name>
    <name type="common">Common mouse louse</name>
    <dbReference type="NCBI Taxonomy" id="468196"/>
    <lineage>
        <taxon>Eukaryota</taxon>
        <taxon>Metazoa</taxon>
        <taxon>Ecdysozoa</taxon>
        <taxon>Arthropoda</taxon>
        <taxon>Hexapoda</taxon>
        <taxon>Insecta</taxon>
        <taxon>Pterygota</taxon>
        <taxon>Neoptera</taxon>
        <taxon>Paraneoptera</taxon>
        <taxon>Psocodea</taxon>
        <taxon>Troctomorpha</taxon>
        <taxon>Phthiraptera</taxon>
        <taxon>Anoplura</taxon>
        <taxon>Polyplacidae</taxon>
        <taxon>Polyplax</taxon>
    </lineage>
</organism>
<dbReference type="InterPro" id="IPR052212">
    <property type="entry name" value="PH-like_domain"/>
</dbReference>